<dbReference type="EMBL" id="SNRW01040474">
    <property type="protein sequence ID" value="KAA6343703.1"/>
    <property type="molecule type" value="Genomic_DNA"/>
</dbReference>
<comment type="caution">
    <text evidence="1">The sequence shown here is derived from an EMBL/GenBank/DDBJ whole genome shotgun (WGS) entry which is preliminary data.</text>
</comment>
<accession>A0A5J4SEN5</accession>
<evidence type="ECO:0000313" key="1">
    <source>
        <dbReference type="EMBL" id="KAA6343703.1"/>
    </source>
</evidence>
<protein>
    <submittedName>
        <fullName evidence="1">Uncharacterized protein</fullName>
    </submittedName>
</protein>
<sequence length="78" mass="8368">MVRGLMSHIKFFSPDSVSGSACSPAIKSAVHPTSTDCYPIIHLYSLPLGQSVNAENIKRSSSEMLTLKRIGIVYGTAV</sequence>
<gene>
    <name evidence="1" type="ORF">EZS28_052289</name>
</gene>
<name>A0A5J4SEN5_9EUKA</name>
<organism evidence="1 2">
    <name type="scientific">Streblomastix strix</name>
    <dbReference type="NCBI Taxonomy" id="222440"/>
    <lineage>
        <taxon>Eukaryota</taxon>
        <taxon>Metamonada</taxon>
        <taxon>Preaxostyla</taxon>
        <taxon>Oxymonadida</taxon>
        <taxon>Streblomastigidae</taxon>
        <taxon>Streblomastix</taxon>
    </lineage>
</organism>
<evidence type="ECO:0000313" key="2">
    <source>
        <dbReference type="Proteomes" id="UP000324800"/>
    </source>
</evidence>
<reference evidence="1 2" key="1">
    <citation type="submission" date="2019-03" db="EMBL/GenBank/DDBJ databases">
        <title>Single cell metagenomics reveals metabolic interactions within the superorganism composed of flagellate Streblomastix strix and complex community of Bacteroidetes bacteria on its surface.</title>
        <authorList>
            <person name="Treitli S.C."/>
            <person name="Kolisko M."/>
            <person name="Husnik F."/>
            <person name="Keeling P."/>
            <person name="Hampl V."/>
        </authorList>
    </citation>
    <scope>NUCLEOTIDE SEQUENCE [LARGE SCALE GENOMIC DNA]</scope>
    <source>
        <strain evidence="1">ST1C</strain>
    </source>
</reference>
<proteinExistence type="predicted"/>
<dbReference type="Proteomes" id="UP000324800">
    <property type="component" value="Unassembled WGS sequence"/>
</dbReference>
<dbReference type="AlphaFoldDB" id="A0A5J4SEN5"/>